<dbReference type="NCBIfam" id="TIGR00536">
    <property type="entry name" value="hemK_fam"/>
    <property type="match status" value="1"/>
</dbReference>
<comment type="catalytic activity">
    <reaction evidence="4 5">
        <text>L-glutaminyl-[peptide chain release factor] + S-adenosyl-L-methionine = N(5)-methyl-L-glutaminyl-[peptide chain release factor] + S-adenosyl-L-homocysteine + H(+)</text>
        <dbReference type="Rhea" id="RHEA:42896"/>
        <dbReference type="Rhea" id="RHEA-COMP:10271"/>
        <dbReference type="Rhea" id="RHEA-COMP:10272"/>
        <dbReference type="ChEBI" id="CHEBI:15378"/>
        <dbReference type="ChEBI" id="CHEBI:30011"/>
        <dbReference type="ChEBI" id="CHEBI:57856"/>
        <dbReference type="ChEBI" id="CHEBI:59789"/>
        <dbReference type="ChEBI" id="CHEBI:61891"/>
        <dbReference type="EC" id="2.1.1.297"/>
    </reaction>
</comment>
<dbReference type="InterPro" id="IPR004556">
    <property type="entry name" value="HemK-like"/>
</dbReference>
<evidence type="ECO:0000259" key="6">
    <source>
        <dbReference type="Pfam" id="PF05175"/>
    </source>
</evidence>
<sequence>MSDDGTVAEALAKATRSLKASGIPDPARDARWLMADALGVETSGVAVRLRDPLPPDAGETFSSHVAARMAREPVSRIVGGRLFYGRWIANSPFVLDPRPETELLIDLALSEPFAKILDLGTGSGCIALTLLAERPGAVAVATDISPDALETAAINAVSWTVADRVQFEVSDWFEAVEGTFDLIVSNPPYIHPDELPALAPEVSRFDPEIALTDNLDGLSAYRRIAARAPGHLKPDGRLMVEIGPTQGEAVAQMFRNAGLENISITPDLDGRDRVVSARKSDAPDP</sequence>
<dbReference type="Pfam" id="PF05175">
    <property type="entry name" value="MTS"/>
    <property type="match status" value="1"/>
</dbReference>
<dbReference type="OrthoDB" id="9800643at2"/>
<keyword evidence="1 5" id="KW-0489">Methyltransferase</keyword>
<evidence type="ECO:0000256" key="5">
    <source>
        <dbReference type="HAMAP-Rule" id="MF_02126"/>
    </source>
</evidence>
<protein>
    <recommendedName>
        <fullName evidence="5">Release factor glutamine methyltransferase</fullName>
        <shortName evidence="5">RF MTase</shortName>
        <ecNumber evidence="5">2.1.1.297</ecNumber>
    </recommendedName>
    <alternativeName>
        <fullName evidence="5">N5-glutamine methyltransferase PrmC</fullName>
    </alternativeName>
    <alternativeName>
        <fullName evidence="5">Protein-(glutamine-N5) MTase PrmC</fullName>
    </alternativeName>
    <alternativeName>
        <fullName evidence="5">Protein-glutamine N-methyltransferase PrmC</fullName>
    </alternativeName>
</protein>
<evidence type="ECO:0000313" key="8">
    <source>
        <dbReference type="EMBL" id="PWK57889.1"/>
    </source>
</evidence>
<dbReference type="Gene3D" id="1.10.8.10">
    <property type="entry name" value="DNA helicase RuvA subunit, C-terminal domain"/>
    <property type="match status" value="1"/>
</dbReference>
<comment type="caution">
    <text evidence="8">The sequence shown here is derived from an EMBL/GenBank/DDBJ whole genome shotgun (WGS) entry which is preliminary data.</text>
</comment>
<dbReference type="GO" id="GO:0003676">
    <property type="term" value="F:nucleic acid binding"/>
    <property type="evidence" value="ECO:0007669"/>
    <property type="project" value="InterPro"/>
</dbReference>
<evidence type="ECO:0000313" key="9">
    <source>
        <dbReference type="Proteomes" id="UP000245390"/>
    </source>
</evidence>
<feature type="domain" description="Release factor glutamine methyltransferase N-terminal" evidence="7">
    <location>
        <begin position="9"/>
        <end position="79"/>
    </location>
</feature>
<dbReference type="InterPro" id="IPR019874">
    <property type="entry name" value="RF_methyltr_PrmC"/>
</dbReference>
<dbReference type="Gene3D" id="3.40.50.150">
    <property type="entry name" value="Vaccinia Virus protein VP39"/>
    <property type="match status" value="1"/>
</dbReference>
<evidence type="ECO:0000256" key="3">
    <source>
        <dbReference type="ARBA" id="ARBA00022691"/>
    </source>
</evidence>
<dbReference type="EMBL" id="QGGV01000002">
    <property type="protein sequence ID" value="PWK57889.1"/>
    <property type="molecule type" value="Genomic_DNA"/>
</dbReference>
<dbReference type="InterPro" id="IPR007848">
    <property type="entry name" value="Small_mtfrase_dom"/>
</dbReference>
<dbReference type="PANTHER" id="PTHR18895">
    <property type="entry name" value="HEMK METHYLTRANSFERASE"/>
    <property type="match status" value="1"/>
</dbReference>
<keyword evidence="9" id="KW-1185">Reference proteome</keyword>
<dbReference type="InterPro" id="IPR040758">
    <property type="entry name" value="PrmC_N"/>
</dbReference>
<keyword evidence="2 5" id="KW-0808">Transferase</keyword>
<feature type="binding site" evidence="5">
    <location>
        <begin position="186"/>
        <end position="189"/>
    </location>
    <ligand>
        <name>substrate</name>
    </ligand>
</feature>
<dbReference type="KEGG" id="salo:EF888_11510"/>
<evidence type="ECO:0000256" key="1">
    <source>
        <dbReference type="ARBA" id="ARBA00022603"/>
    </source>
</evidence>
<comment type="similarity">
    <text evidence="5">Belongs to the protein N5-glutamine methyltransferase family. PrmC subfamily.</text>
</comment>
<dbReference type="InterPro" id="IPR029063">
    <property type="entry name" value="SAM-dependent_MTases_sf"/>
</dbReference>
<accession>A0A316GAA6</accession>
<proteinExistence type="inferred from homology"/>
<dbReference type="SUPFAM" id="SSF53335">
    <property type="entry name" value="S-adenosyl-L-methionine-dependent methyltransferases"/>
    <property type="match status" value="1"/>
</dbReference>
<dbReference type="GO" id="GO:0032259">
    <property type="term" value="P:methylation"/>
    <property type="evidence" value="ECO:0007669"/>
    <property type="project" value="UniProtKB-KW"/>
</dbReference>
<feature type="binding site" evidence="5">
    <location>
        <position position="186"/>
    </location>
    <ligand>
        <name>S-adenosyl-L-methionine</name>
        <dbReference type="ChEBI" id="CHEBI:59789"/>
    </ligand>
</feature>
<reference evidence="8 9" key="1">
    <citation type="submission" date="2018-05" db="EMBL/GenBank/DDBJ databases">
        <title>Genomic Encyclopedia of Type Strains, Phase IV (KMG-IV): sequencing the most valuable type-strain genomes for metagenomic binning, comparative biology and taxonomic classification.</title>
        <authorList>
            <person name="Goeker M."/>
        </authorList>
    </citation>
    <scope>NUCLEOTIDE SEQUENCE [LARGE SCALE GENOMIC DNA]</scope>
    <source>
        <strain evidence="8 9">DSM 103371</strain>
    </source>
</reference>
<dbReference type="PANTHER" id="PTHR18895:SF74">
    <property type="entry name" value="MTRF1L RELEASE FACTOR GLUTAMINE METHYLTRANSFERASE"/>
    <property type="match status" value="1"/>
</dbReference>
<dbReference type="Pfam" id="PF17827">
    <property type="entry name" value="PrmC_N"/>
    <property type="match status" value="1"/>
</dbReference>
<organism evidence="8 9">
    <name type="scientific">Silicimonas algicola</name>
    <dbReference type="NCBI Taxonomy" id="1826607"/>
    <lineage>
        <taxon>Bacteria</taxon>
        <taxon>Pseudomonadati</taxon>
        <taxon>Pseudomonadota</taxon>
        <taxon>Alphaproteobacteria</taxon>
        <taxon>Rhodobacterales</taxon>
        <taxon>Paracoccaceae</taxon>
    </lineage>
</organism>
<name>A0A316GAA6_9RHOB</name>
<dbReference type="Proteomes" id="UP000245390">
    <property type="component" value="Unassembled WGS sequence"/>
</dbReference>
<feature type="domain" description="Methyltransferase small" evidence="6">
    <location>
        <begin position="101"/>
        <end position="190"/>
    </location>
</feature>
<feature type="binding site" evidence="5">
    <location>
        <position position="143"/>
    </location>
    <ligand>
        <name>S-adenosyl-L-methionine</name>
        <dbReference type="ChEBI" id="CHEBI:59789"/>
    </ligand>
</feature>
<dbReference type="RefSeq" id="WP_109758454.1">
    <property type="nucleotide sequence ID" value="NZ_CP034588.1"/>
</dbReference>
<dbReference type="EC" id="2.1.1.297" evidence="5"/>
<evidence type="ECO:0000256" key="4">
    <source>
        <dbReference type="ARBA" id="ARBA00048391"/>
    </source>
</evidence>
<gene>
    <name evidence="5" type="primary">prmC</name>
    <name evidence="8" type="ORF">C8D95_102539</name>
</gene>
<dbReference type="GO" id="GO:0102559">
    <property type="term" value="F:peptide chain release factor N(5)-glutamine methyltransferase activity"/>
    <property type="evidence" value="ECO:0007669"/>
    <property type="project" value="UniProtKB-EC"/>
</dbReference>
<feature type="binding site" evidence="5">
    <location>
        <begin position="120"/>
        <end position="124"/>
    </location>
    <ligand>
        <name>S-adenosyl-L-methionine</name>
        <dbReference type="ChEBI" id="CHEBI:59789"/>
    </ligand>
</feature>
<evidence type="ECO:0000259" key="7">
    <source>
        <dbReference type="Pfam" id="PF17827"/>
    </source>
</evidence>
<dbReference type="InterPro" id="IPR002052">
    <property type="entry name" value="DNA_methylase_N6_adenine_CS"/>
</dbReference>
<dbReference type="InterPro" id="IPR050320">
    <property type="entry name" value="N5-glutamine_MTase"/>
</dbReference>
<feature type="binding site" evidence="5">
    <location>
        <position position="172"/>
    </location>
    <ligand>
        <name>S-adenosyl-L-methionine</name>
        <dbReference type="ChEBI" id="CHEBI:59789"/>
    </ligand>
</feature>
<dbReference type="NCBIfam" id="TIGR03534">
    <property type="entry name" value="RF_mod_PrmC"/>
    <property type="match status" value="1"/>
</dbReference>
<dbReference type="CDD" id="cd02440">
    <property type="entry name" value="AdoMet_MTases"/>
    <property type="match status" value="1"/>
</dbReference>
<dbReference type="PROSITE" id="PS00092">
    <property type="entry name" value="N6_MTASE"/>
    <property type="match status" value="1"/>
</dbReference>
<evidence type="ECO:0000256" key="2">
    <source>
        <dbReference type="ARBA" id="ARBA00022679"/>
    </source>
</evidence>
<dbReference type="AlphaFoldDB" id="A0A316GAA6"/>
<keyword evidence="3 5" id="KW-0949">S-adenosyl-L-methionine</keyword>
<dbReference type="HAMAP" id="MF_02126">
    <property type="entry name" value="RF_methyltr_PrmC"/>
    <property type="match status" value="1"/>
</dbReference>
<comment type="function">
    <text evidence="5">Methylates the class 1 translation termination release factors RF1/PrfA and RF2/PrfB on the glutamine residue of the universally conserved GGQ motif.</text>
</comment>